<dbReference type="RefSeq" id="WP_203776464.1">
    <property type="nucleotide sequence ID" value="NZ_BAAAYJ010000090.1"/>
</dbReference>
<evidence type="ECO:0000313" key="2">
    <source>
        <dbReference type="EMBL" id="GIE53989.1"/>
    </source>
</evidence>
<evidence type="ECO:0000256" key="1">
    <source>
        <dbReference type="SAM" id="SignalP"/>
    </source>
</evidence>
<organism evidence="2 3">
    <name type="scientific">Actinoplanes nipponensis</name>
    <dbReference type="NCBI Taxonomy" id="135950"/>
    <lineage>
        <taxon>Bacteria</taxon>
        <taxon>Bacillati</taxon>
        <taxon>Actinomycetota</taxon>
        <taxon>Actinomycetes</taxon>
        <taxon>Micromonosporales</taxon>
        <taxon>Micromonosporaceae</taxon>
        <taxon>Actinoplanes</taxon>
    </lineage>
</organism>
<evidence type="ECO:0008006" key="4">
    <source>
        <dbReference type="Google" id="ProtNLM"/>
    </source>
</evidence>
<sequence>MRIGIIARLAVAGAVALATVPAVGSPAAAAPAPRATAGTMTSAVDGTFGNGGTVTGTFTPQRFAARNGRVVAVGTLHSVLTDAAGSPVGAADTPVTLPVQLPAGGLGTLAACPILHLVLGPLDLNLLGLTVHLNTVVLDITANSGPGNLLGNLLCAIAGLLNGGLNAPVAQIVALLNAILALLTV</sequence>
<dbReference type="AlphaFoldDB" id="A0A919MLI5"/>
<feature type="chain" id="PRO_5039438571" description="Secreted protein" evidence="1">
    <location>
        <begin position="25"/>
        <end position="185"/>
    </location>
</feature>
<feature type="signal peptide" evidence="1">
    <location>
        <begin position="1"/>
        <end position="24"/>
    </location>
</feature>
<dbReference type="EMBL" id="BOMQ01000092">
    <property type="protein sequence ID" value="GIE53989.1"/>
    <property type="molecule type" value="Genomic_DNA"/>
</dbReference>
<keyword evidence="1" id="KW-0732">Signal</keyword>
<protein>
    <recommendedName>
        <fullName evidence="4">Secreted protein</fullName>
    </recommendedName>
</protein>
<comment type="caution">
    <text evidence="2">The sequence shown here is derived from an EMBL/GenBank/DDBJ whole genome shotgun (WGS) entry which is preliminary data.</text>
</comment>
<reference evidence="2" key="1">
    <citation type="submission" date="2021-01" db="EMBL/GenBank/DDBJ databases">
        <title>Whole genome shotgun sequence of Actinoplanes nipponensis NBRC 14063.</title>
        <authorList>
            <person name="Komaki H."/>
            <person name="Tamura T."/>
        </authorList>
    </citation>
    <scope>NUCLEOTIDE SEQUENCE</scope>
    <source>
        <strain evidence="2">NBRC 14063</strain>
    </source>
</reference>
<name>A0A919MLI5_9ACTN</name>
<accession>A0A919MLI5</accession>
<gene>
    <name evidence="2" type="ORF">Ani05nite_75230</name>
</gene>
<proteinExistence type="predicted"/>
<keyword evidence="3" id="KW-1185">Reference proteome</keyword>
<evidence type="ECO:0000313" key="3">
    <source>
        <dbReference type="Proteomes" id="UP000647172"/>
    </source>
</evidence>
<dbReference type="Proteomes" id="UP000647172">
    <property type="component" value="Unassembled WGS sequence"/>
</dbReference>